<dbReference type="InterPro" id="IPR049517">
    <property type="entry name" value="ACX-like_C"/>
</dbReference>
<sequence length="691" mass="72962">MASSPSSVSARLEIGVDIGGTFTDVVCREAGGAMHVFKLPTTRGDPSDAVIRSVAELRERQGVDPAAVTRFAHGTTVATNAVLERKGARIGLLTTEGFRDVIEIARQLRMQVYKVILEPEAPVFLAPRRFRKEVRERIGAAGEIVTPLDEACVLAAADELVAAGVEAIAICFLFSFRNAAHEIRAAELIRARHPGIMLSLSHEVDPAFREYERTVVTAFDAYVKPRVDTYLARLEEGLSQAGVGAPLQVMQSRGGLASSRTARDRPVRLFLSGPAAGVIGGQIVGASAGVDDLITIDIGGTSADIALISRRKPLLRAQGSITGYPVRVAMVDVNAIGAGGGSIAKIDASGGLRVGPDSAGSEPGPACYGRGGTEPTTTDASIVLGWLDPDYFAGGRLKLLADKAREAVAEKIAKPLGMTPEQAALGIHRVLNAQMAEGIRLVSVRQGVDPRKYALVPLGGAGGIHATALARELGISRIVVPRIPGVLAAAGLLAAPIEHEVSADFGILTDQLDRAALDAKLAELDAKASVLMKAENAAPGEVTVSYSADLCYVGQSYNLEIPIDLDEADIGTRLYRDFLAAHDRVYGHSVENPVRIVALRSVHRAGGSETIEEMRFAPTDEPVEIGHRDIVVTGEAGPVRAVVYRREALPEGFRFEGPALVQQTDTTTLIEPGWSGLVDAAGNLVLTRKGA</sequence>
<dbReference type="Pfam" id="PF05378">
    <property type="entry name" value="Hydant_A_N"/>
    <property type="match status" value="1"/>
</dbReference>
<feature type="domain" description="Acetophenone carboxylase-like C-terminal" evidence="3">
    <location>
        <begin position="515"/>
        <end position="680"/>
    </location>
</feature>
<evidence type="ECO:0000313" key="5">
    <source>
        <dbReference type="Proteomes" id="UP000295122"/>
    </source>
</evidence>
<comment type="caution">
    <text evidence="4">The sequence shown here is derived from an EMBL/GenBank/DDBJ whole genome shotgun (WGS) entry which is preliminary data.</text>
</comment>
<dbReference type="InterPro" id="IPR002821">
    <property type="entry name" value="Hydantoinase_A"/>
</dbReference>
<dbReference type="InterPro" id="IPR043129">
    <property type="entry name" value="ATPase_NBD"/>
</dbReference>
<name>A0A4R7C025_9HYPH</name>
<dbReference type="Pfam" id="PF01968">
    <property type="entry name" value="Hydantoinase_A"/>
    <property type="match status" value="1"/>
</dbReference>
<dbReference type="OrthoDB" id="9759608at2"/>
<accession>A0A4R7C025</accession>
<dbReference type="SUPFAM" id="SSF53067">
    <property type="entry name" value="Actin-like ATPase domain"/>
    <property type="match status" value="1"/>
</dbReference>
<reference evidence="4 5" key="1">
    <citation type="submission" date="2019-03" db="EMBL/GenBank/DDBJ databases">
        <title>Genomic Encyclopedia of Type Strains, Phase IV (KMG-IV): sequencing the most valuable type-strain genomes for metagenomic binning, comparative biology and taxonomic classification.</title>
        <authorList>
            <person name="Goeker M."/>
        </authorList>
    </citation>
    <scope>NUCLEOTIDE SEQUENCE [LARGE SCALE GENOMIC DNA]</scope>
    <source>
        <strain evidence="4 5">DSM 25903</strain>
    </source>
</reference>
<evidence type="ECO:0000313" key="4">
    <source>
        <dbReference type="EMBL" id="TDR89817.1"/>
    </source>
</evidence>
<dbReference type="InterPro" id="IPR008040">
    <property type="entry name" value="Hydant_A_N"/>
</dbReference>
<proteinExistence type="predicted"/>
<dbReference type="PANTHER" id="PTHR11365">
    <property type="entry name" value="5-OXOPROLINASE RELATED"/>
    <property type="match status" value="1"/>
</dbReference>
<protein>
    <submittedName>
        <fullName evidence="4">N-methylhydantoinase A</fullName>
    </submittedName>
</protein>
<feature type="domain" description="Hydantoinase/oxoprolinase N-terminal" evidence="2">
    <location>
        <begin position="14"/>
        <end position="191"/>
    </location>
</feature>
<gene>
    <name evidence="4" type="ORF">EV668_2653</name>
</gene>
<dbReference type="GO" id="GO:0017168">
    <property type="term" value="F:5-oxoprolinase (ATP-hydrolyzing) activity"/>
    <property type="evidence" value="ECO:0007669"/>
    <property type="project" value="TreeGrafter"/>
</dbReference>
<keyword evidence="5" id="KW-1185">Reference proteome</keyword>
<organism evidence="4 5">
    <name type="scientific">Enterovirga rhinocerotis</name>
    <dbReference type="NCBI Taxonomy" id="1339210"/>
    <lineage>
        <taxon>Bacteria</taxon>
        <taxon>Pseudomonadati</taxon>
        <taxon>Pseudomonadota</taxon>
        <taxon>Alphaproteobacteria</taxon>
        <taxon>Hyphomicrobiales</taxon>
        <taxon>Methylobacteriaceae</taxon>
        <taxon>Enterovirga</taxon>
    </lineage>
</organism>
<dbReference type="GO" id="GO:0005829">
    <property type="term" value="C:cytosol"/>
    <property type="evidence" value="ECO:0007669"/>
    <property type="project" value="TreeGrafter"/>
</dbReference>
<evidence type="ECO:0000259" key="2">
    <source>
        <dbReference type="Pfam" id="PF05378"/>
    </source>
</evidence>
<feature type="domain" description="Hydantoinase A/oxoprolinase" evidence="1">
    <location>
        <begin position="213"/>
        <end position="500"/>
    </location>
</feature>
<dbReference type="RefSeq" id="WP_133770725.1">
    <property type="nucleotide sequence ID" value="NZ_SNZR01000013.1"/>
</dbReference>
<dbReference type="InterPro" id="IPR045079">
    <property type="entry name" value="Oxoprolinase-like"/>
</dbReference>
<dbReference type="PANTHER" id="PTHR11365:SF23">
    <property type="entry name" value="HYPOTHETICAL 5-OXOPROLINASE (EUROFUNG)-RELATED"/>
    <property type="match status" value="1"/>
</dbReference>
<evidence type="ECO:0000259" key="3">
    <source>
        <dbReference type="Pfam" id="PF19278"/>
    </source>
</evidence>
<evidence type="ECO:0000259" key="1">
    <source>
        <dbReference type="Pfam" id="PF01968"/>
    </source>
</evidence>
<dbReference type="AlphaFoldDB" id="A0A4R7C025"/>
<dbReference type="Pfam" id="PF19278">
    <property type="entry name" value="Hydant_A_C"/>
    <property type="match status" value="1"/>
</dbReference>
<dbReference type="GO" id="GO:0006749">
    <property type="term" value="P:glutathione metabolic process"/>
    <property type="evidence" value="ECO:0007669"/>
    <property type="project" value="TreeGrafter"/>
</dbReference>
<dbReference type="Proteomes" id="UP000295122">
    <property type="component" value="Unassembled WGS sequence"/>
</dbReference>
<dbReference type="EMBL" id="SNZR01000013">
    <property type="protein sequence ID" value="TDR89817.1"/>
    <property type="molecule type" value="Genomic_DNA"/>
</dbReference>